<name>A0A0N4ZMH6_PARTI</name>
<organism evidence="1 2">
    <name type="scientific">Parastrongyloides trichosuri</name>
    <name type="common">Possum-specific nematode worm</name>
    <dbReference type="NCBI Taxonomy" id="131310"/>
    <lineage>
        <taxon>Eukaryota</taxon>
        <taxon>Metazoa</taxon>
        <taxon>Ecdysozoa</taxon>
        <taxon>Nematoda</taxon>
        <taxon>Chromadorea</taxon>
        <taxon>Rhabditida</taxon>
        <taxon>Tylenchina</taxon>
        <taxon>Panagrolaimomorpha</taxon>
        <taxon>Strongyloidoidea</taxon>
        <taxon>Strongyloididae</taxon>
        <taxon>Parastrongyloides</taxon>
    </lineage>
</organism>
<reference evidence="2" key="1">
    <citation type="submission" date="2017-02" db="UniProtKB">
        <authorList>
            <consortium name="WormBaseParasite"/>
        </authorList>
    </citation>
    <scope>IDENTIFICATION</scope>
</reference>
<keyword evidence="1" id="KW-1185">Reference proteome</keyword>
<accession>A0A0N4ZMH6</accession>
<sequence>MDVRIGEQFDLLWFAGHPRKKKFTIREKKRLVGYYCNELFSNLEMFIVRQRIRSVEIISFRIPEYKFFRLIYGATKVLSLYFEEQLKSIRKCTDIVLCLSTEKEEEKREEPKTREISAFLFNDDKEIVENISSVKRKRKSVSRQPFDESSVSEFPCGDINFSNMSEVTIVPPYYSPELPKKGRTSMLMERKRIEIPEIIDIIREASREYEGIAELTREAFSINQTLSMLGDTNISLNGKDLCNRIFEDESAELGLYLHKILLVEKKLINDEFIKKVEEKLGKHFSVKADTKVPSDVYEKFRLIKEGKKTFNASNYPNNLINDGSFQMHAESGITDLSHVDEPISEDIIVQMSNGNQHINLAHADEPVINNITAQPEASSLPRGESIYRSSRSSPHLITTMETPQQALQVNRKQKASSRCRKAKKPKTDVFEFFEQKESILEKEKYCKNIKSNVKESTLIKLDATREAYEKMFHELCGLDHLYNHNVWFNTPQRIFKNMRVNNGILRQILCDFEKLFLNNIGGSILDEDNNKDLFNLLSFLNEYFKSNEYFGIYALISDCNSFGLLSSHSTNTLLKSWIEEIKKILPQVSPNNSKINFYGEITNFPKFFFNSFLQRDPTISLRTLPQDFKNVTCTSSKVACRFRKKYNLKRHIISKESNTNERTDSGDDSANQNLIEKIFKDIIVSDNTFHRKIFSFEQSNRKKNIQYEIIRGYHKYNCDGVLVWSDAMKFIEFVFSTHCLNCNNDVSNILNEIHDNDDSSELYSNQILDGDVGCRIYEVFNVLLYNSAKIKQSQLYFSKIENGIDIGCLMFPFSRIRFIDTFDNKSTFQFFDEQDLTILPFELTNETHHLCDISTNIFSNAILSLNDMQNDSSTVIRMPLFNNSLLLPIHWKNLFDKKKRNGIKRFFPDEERTHELSKRSKLDSKHLLDPQCDPTLDDENLLQDINDISQSFENTEIAQTVEGSVIFKSFERLINNEQPLHESSTGSFYVTHIDIEPITRHNHSNDLVRNWLTNVNTDIIEETNIDDIPMENSNFEIQEPIKDIEDKKRMELTDLMSRKIIQSYVAIEFISTPIFKNKYFLTEKEIMACAAKHAGTSDLNEDGPSQPLPDEIIPIPKFTTIKLVVSPESSDETLRKVKKVAGSKMETTFKKLVMNYKKKFLISKSFTNLLLISREKGGVNLKQIKNKDIKIKIIN</sequence>
<dbReference type="Proteomes" id="UP000038045">
    <property type="component" value="Unplaced"/>
</dbReference>
<proteinExistence type="predicted"/>
<dbReference type="AlphaFoldDB" id="A0A0N4ZMH6"/>
<evidence type="ECO:0000313" key="2">
    <source>
        <dbReference type="WBParaSite" id="PTRK_0000974400.1"/>
    </source>
</evidence>
<evidence type="ECO:0000313" key="1">
    <source>
        <dbReference type="Proteomes" id="UP000038045"/>
    </source>
</evidence>
<dbReference type="WBParaSite" id="PTRK_0000974400.1">
    <property type="protein sequence ID" value="PTRK_0000974400.1"/>
    <property type="gene ID" value="PTRK_0000974400"/>
</dbReference>
<protein>
    <submittedName>
        <fullName evidence="2">Meiotic recombination protein REC8-like protein</fullName>
    </submittedName>
</protein>